<gene>
    <name evidence="2" type="ORF">THRCLA_11887</name>
</gene>
<keyword evidence="1" id="KW-1133">Transmembrane helix</keyword>
<feature type="transmembrane region" description="Helical" evidence="1">
    <location>
        <begin position="21"/>
        <end position="41"/>
    </location>
</feature>
<name>A0A1V9Y5U0_9STRA</name>
<evidence type="ECO:0000313" key="2">
    <source>
        <dbReference type="EMBL" id="OQR81069.1"/>
    </source>
</evidence>
<feature type="transmembrane region" description="Helical" evidence="1">
    <location>
        <begin position="53"/>
        <end position="74"/>
    </location>
</feature>
<dbReference type="Proteomes" id="UP000243217">
    <property type="component" value="Unassembled WGS sequence"/>
</dbReference>
<protein>
    <submittedName>
        <fullName evidence="2">Uncharacterized protein</fullName>
    </submittedName>
</protein>
<reference evidence="2 3" key="1">
    <citation type="journal article" date="2014" name="Genome Biol. Evol.">
        <title>The secreted proteins of Achlya hypogyna and Thraustotheca clavata identify the ancestral oomycete secretome and reveal gene acquisitions by horizontal gene transfer.</title>
        <authorList>
            <person name="Misner I."/>
            <person name="Blouin N."/>
            <person name="Leonard G."/>
            <person name="Richards T.A."/>
            <person name="Lane C.E."/>
        </authorList>
    </citation>
    <scope>NUCLEOTIDE SEQUENCE [LARGE SCALE GENOMIC DNA]</scope>
    <source>
        <strain evidence="2 3">ATCC 34112</strain>
    </source>
</reference>
<accession>A0A1V9Y5U0</accession>
<keyword evidence="3" id="KW-1185">Reference proteome</keyword>
<keyword evidence="1" id="KW-0472">Membrane</keyword>
<sequence>MGILCAYFYGSNTCIAIYMPGYLVSALLLGLVPFSVLAILVAEICHVRLQSPLLFLIHNQLFLVLVWCAVICILRTPISSPYLDFVGKCLALVGLKKQPISIDSPFRALIGDYSWMESSLIRDEDAMSFL</sequence>
<dbReference type="AlphaFoldDB" id="A0A1V9Y5U0"/>
<comment type="caution">
    <text evidence="2">The sequence shown here is derived from an EMBL/GenBank/DDBJ whole genome shotgun (WGS) entry which is preliminary data.</text>
</comment>
<organism evidence="2 3">
    <name type="scientific">Thraustotheca clavata</name>
    <dbReference type="NCBI Taxonomy" id="74557"/>
    <lineage>
        <taxon>Eukaryota</taxon>
        <taxon>Sar</taxon>
        <taxon>Stramenopiles</taxon>
        <taxon>Oomycota</taxon>
        <taxon>Saprolegniomycetes</taxon>
        <taxon>Saprolegniales</taxon>
        <taxon>Achlyaceae</taxon>
        <taxon>Thraustotheca</taxon>
    </lineage>
</organism>
<keyword evidence="1" id="KW-0812">Transmembrane</keyword>
<evidence type="ECO:0000256" key="1">
    <source>
        <dbReference type="SAM" id="Phobius"/>
    </source>
</evidence>
<proteinExistence type="predicted"/>
<dbReference type="EMBL" id="JNBS01005078">
    <property type="protein sequence ID" value="OQR81069.1"/>
    <property type="molecule type" value="Genomic_DNA"/>
</dbReference>
<evidence type="ECO:0000313" key="3">
    <source>
        <dbReference type="Proteomes" id="UP000243217"/>
    </source>
</evidence>